<evidence type="ECO:0000313" key="14">
    <source>
        <dbReference type="EMBL" id="NHM13757.1"/>
    </source>
</evidence>
<keyword evidence="8 10" id="KW-0460">Magnesium</keyword>
<dbReference type="SUPFAM" id="SSF52540">
    <property type="entry name" value="P-loop containing nucleoside triphosphate hydrolases"/>
    <property type="match status" value="1"/>
</dbReference>
<dbReference type="Pfam" id="PF01715">
    <property type="entry name" value="IPPT"/>
    <property type="match status" value="1"/>
</dbReference>
<sequence>MVSGRHPVPVEPEPAVERPVIVVVGPTASGKSTLAIALARALDGEVVSADSMQVYRGMDIGTAKVPVEERIVPHHGLDLVDPDEPFSAALFQSYARAAFADIASRGRRVVLCGGTGFYVRAAIDDYDFPAGEQVGNPVRDSCLALLADIGAPALWERLQKADPASAAVIAPNDSKRVIRAFELLEEGESYAVQKERLSRIPQAVPAVMIGLAVTPDVLRQRIDARVDEMFAGGLVDEVNGLLRSGFREGVTAPQAIGYKEVVDAIDGRCTLDEAIERIKTATRRYAKRQRTWFRKDARIHWLDADDGNGERLVSEAMDIIGETR</sequence>
<dbReference type="Gene3D" id="1.10.20.140">
    <property type="match status" value="1"/>
</dbReference>
<feature type="site" description="Interaction with substrate tRNA" evidence="10">
    <location>
        <position position="115"/>
    </location>
</feature>
<feature type="region of interest" description="Interaction with substrate tRNA" evidence="10">
    <location>
        <begin position="50"/>
        <end position="53"/>
    </location>
</feature>
<feature type="site" description="Interaction with substrate tRNA" evidence="10">
    <location>
        <position position="139"/>
    </location>
</feature>
<proteinExistence type="inferred from homology"/>
<evidence type="ECO:0000256" key="13">
    <source>
        <dbReference type="RuleBase" id="RU003785"/>
    </source>
</evidence>
<evidence type="ECO:0000256" key="11">
    <source>
        <dbReference type="RuleBase" id="RU003783"/>
    </source>
</evidence>
<evidence type="ECO:0000256" key="10">
    <source>
        <dbReference type="HAMAP-Rule" id="MF_00185"/>
    </source>
</evidence>
<accession>A0ABX0ILN8</accession>
<organism evidence="14 15">
    <name type="scientific">Xiamenia xianingshaonis</name>
    <dbReference type="NCBI Taxonomy" id="2682776"/>
    <lineage>
        <taxon>Bacteria</taxon>
        <taxon>Bacillati</taxon>
        <taxon>Actinomycetota</taxon>
        <taxon>Coriobacteriia</taxon>
        <taxon>Eggerthellales</taxon>
        <taxon>Eggerthellaceae</taxon>
        <taxon>Xiamenia</taxon>
    </lineage>
</organism>
<reference evidence="14 15" key="1">
    <citation type="submission" date="2019-11" db="EMBL/GenBank/DDBJ databases">
        <title>Eggerthellaceae novel genus isolated from the rectal contents of marmort.</title>
        <authorList>
            <person name="Zhang G."/>
        </authorList>
    </citation>
    <scope>NUCLEOTIDE SEQUENCE [LARGE SCALE GENOMIC DNA]</scope>
    <source>
        <strain evidence="15">zg-886</strain>
    </source>
</reference>
<name>A0ABX0ILN8_9ACTN</name>
<evidence type="ECO:0000256" key="2">
    <source>
        <dbReference type="ARBA" id="ARBA00003213"/>
    </source>
</evidence>
<dbReference type="Proteomes" id="UP000636394">
    <property type="component" value="Unassembled WGS sequence"/>
</dbReference>
<keyword evidence="6 10" id="KW-0547">Nucleotide-binding</keyword>
<evidence type="ECO:0000256" key="3">
    <source>
        <dbReference type="ARBA" id="ARBA00005842"/>
    </source>
</evidence>
<keyword evidence="15" id="KW-1185">Reference proteome</keyword>
<evidence type="ECO:0000256" key="1">
    <source>
        <dbReference type="ARBA" id="ARBA00001946"/>
    </source>
</evidence>
<comment type="subunit">
    <text evidence="10">Monomer.</text>
</comment>
<comment type="similarity">
    <text evidence="3 10 13">Belongs to the IPP transferase family.</text>
</comment>
<dbReference type="InterPro" id="IPR039657">
    <property type="entry name" value="Dimethylallyltransferase"/>
</dbReference>
<evidence type="ECO:0000256" key="4">
    <source>
        <dbReference type="ARBA" id="ARBA00022679"/>
    </source>
</evidence>
<dbReference type="HAMAP" id="MF_00185">
    <property type="entry name" value="IPP_trans"/>
    <property type="match status" value="1"/>
</dbReference>
<feature type="binding site" evidence="10">
    <location>
        <begin position="25"/>
        <end position="32"/>
    </location>
    <ligand>
        <name>ATP</name>
        <dbReference type="ChEBI" id="CHEBI:30616"/>
    </ligand>
</feature>
<evidence type="ECO:0000256" key="9">
    <source>
        <dbReference type="ARBA" id="ARBA00049563"/>
    </source>
</evidence>
<evidence type="ECO:0000256" key="5">
    <source>
        <dbReference type="ARBA" id="ARBA00022694"/>
    </source>
</evidence>
<comment type="caution">
    <text evidence="14">The sequence shown here is derived from an EMBL/GenBank/DDBJ whole genome shotgun (WGS) entry which is preliminary data.</text>
</comment>
<dbReference type="InterPro" id="IPR027417">
    <property type="entry name" value="P-loop_NTPase"/>
</dbReference>
<dbReference type="PANTHER" id="PTHR11088:SF60">
    <property type="entry name" value="TRNA DIMETHYLALLYLTRANSFERASE"/>
    <property type="match status" value="1"/>
</dbReference>
<feature type="binding site" evidence="10">
    <location>
        <begin position="27"/>
        <end position="32"/>
    </location>
    <ligand>
        <name>substrate</name>
    </ligand>
</feature>
<keyword evidence="4 10" id="KW-0808">Transferase</keyword>
<comment type="caution">
    <text evidence="10">Lacks conserved residue(s) required for the propagation of feature annotation.</text>
</comment>
<evidence type="ECO:0000313" key="15">
    <source>
        <dbReference type="Proteomes" id="UP000636394"/>
    </source>
</evidence>
<evidence type="ECO:0000256" key="8">
    <source>
        <dbReference type="ARBA" id="ARBA00022842"/>
    </source>
</evidence>
<gene>
    <name evidence="10 14" type="primary">miaA</name>
    <name evidence="14" type="ORF">GMI68_03040</name>
</gene>
<dbReference type="EMBL" id="WPCR01000003">
    <property type="protein sequence ID" value="NHM13757.1"/>
    <property type="molecule type" value="Genomic_DNA"/>
</dbReference>
<comment type="function">
    <text evidence="2 10 12">Catalyzes the transfer of a dimethylallyl group onto the adenine at position 37 in tRNAs that read codons beginning with uridine, leading to the formation of N6-(dimethylallyl)adenosine (i(6)A).</text>
</comment>
<evidence type="ECO:0000256" key="7">
    <source>
        <dbReference type="ARBA" id="ARBA00022840"/>
    </source>
</evidence>
<dbReference type="NCBIfam" id="TIGR00174">
    <property type="entry name" value="miaA"/>
    <property type="match status" value="1"/>
</dbReference>
<dbReference type="PANTHER" id="PTHR11088">
    <property type="entry name" value="TRNA DIMETHYLALLYLTRANSFERASE"/>
    <property type="match status" value="1"/>
</dbReference>
<dbReference type="InterPro" id="IPR018022">
    <property type="entry name" value="IPT"/>
</dbReference>
<evidence type="ECO:0000256" key="12">
    <source>
        <dbReference type="RuleBase" id="RU003784"/>
    </source>
</evidence>
<dbReference type="GO" id="GO:0052381">
    <property type="term" value="F:tRNA dimethylallyltransferase activity"/>
    <property type="evidence" value="ECO:0007669"/>
    <property type="project" value="UniProtKB-EC"/>
</dbReference>
<keyword evidence="5 10" id="KW-0819">tRNA processing</keyword>
<comment type="cofactor">
    <cofactor evidence="1 10">
        <name>Mg(2+)</name>
        <dbReference type="ChEBI" id="CHEBI:18420"/>
    </cofactor>
</comment>
<evidence type="ECO:0000256" key="6">
    <source>
        <dbReference type="ARBA" id="ARBA00022741"/>
    </source>
</evidence>
<keyword evidence="7 10" id="KW-0067">ATP-binding</keyword>
<dbReference type="Gene3D" id="3.40.50.300">
    <property type="entry name" value="P-loop containing nucleotide triphosphate hydrolases"/>
    <property type="match status" value="1"/>
</dbReference>
<dbReference type="EC" id="2.5.1.75" evidence="10"/>
<comment type="catalytic activity">
    <reaction evidence="9 10 11">
        <text>adenosine(37) in tRNA + dimethylallyl diphosphate = N(6)-dimethylallyladenosine(37) in tRNA + diphosphate</text>
        <dbReference type="Rhea" id="RHEA:26482"/>
        <dbReference type="Rhea" id="RHEA-COMP:10162"/>
        <dbReference type="Rhea" id="RHEA-COMP:10375"/>
        <dbReference type="ChEBI" id="CHEBI:33019"/>
        <dbReference type="ChEBI" id="CHEBI:57623"/>
        <dbReference type="ChEBI" id="CHEBI:74411"/>
        <dbReference type="ChEBI" id="CHEBI:74415"/>
        <dbReference type="EC" id="2.5.1.75"/>
    </reaction>
</comment>
<protein>
    <recommendedName>
        <fullName evidence="10">tRNA dimethylallyltransferase</fullName>
        <ecNumber evidence="10">2.5.1.75</ecNumber>
    </recommendedName>
    <alternativeName>
        <fullName evidence="10">Dimethylallyl diphosphate:tRNA dimethylallyltransferase</fullName>
        <shortName evidence="10">DMAPP:tRNA dimethylallyltransferase</shortName>
        <shortName evidence="10">DMATase</shortName>
    </alternativeName>
    <alternativeName>
        <fullName evidence="10">Isopentenyl-diphosphate:tRNA isopentenyltransferase</fullName>
        <shortName evidence="10">IPP transferase</shortName>
        <shortName evidence="10">IPPT</shortName>
        <shortName evidence="10">IPTase</shortName>
    </alternativeName>
</protein>